<evidence type="ECO:0000256" key="1">
    <source>
        <dbReference type="SAM" id="MobiDB-lite"/>
    </source>
</evidence>
<dbReference type="InterPro" id="IPR011009">
    <property type="entry name" value="Kinase-like_dom_sf"/>
</dbReference>
<name>A0AAN6P4W9_9PEZI</name>
<organism evidence="3 4">
    <name type="scientific">Pseudoneurospora amorphoporcata</name>
    <dbReference type="NCBI Taxonomy" id="241081"/>
    <lineage>
        <taxon>Eukaryota</taxon>
        <taxon>Fungi</taxon>
        <taxon>Dikarya</taxon>
        <taxon>Ascomycota</taxon>
        <taxon>Pezizomycotina</taxon>
        <taxon>Sordariomycetes</taxon>
        <taxon>Sordariomycetidae</taxon>
        <taxon>Sordariales</taxon>
        <taxon>Sordariaceae</taxon>
        <taxon>Pseudoneurospora</taxon>
    </lineage>
</organism>
<feature type="region of interest" description="Disordered" evidence="1">
    <location>
        <begin position="374"/>
        <end position="405"/>
    </location>
</feature>
<dbReference type="CDD" id="cd00180">
    <property type="entry name" value="PKc"/>
    <property type="match status" value="1"/>
</dbReference>
<keyword evidence="4" id="KW-1185">Reference proteome</keyword>
<dbReference type="InterPro" id="IPR008271">
    <property type="entry name" value="Ser/Thr_kinase_AS"/>
</dbReference>
<dbReference type="Gene3D" id="1.10.510.10">
    <property type="entry name" value="Transferase(Phosphotransferase) domain 1"/>
    <property type="match status" value="1"/>
</dbReference>
<feature type="region of interest" description="Disordered" evidence="1">
    <location>
        <begin position="459"/>
        <end position="511"/>
    </location>
</feature>
<reference evidence="3" key="1">
    <citation type="journal article" date="2023" name="Mol. Phylogenet. Evol.">
        <title>Genome-scale phylogeny and comparative genomics of the fungal order Sordariales.</title>
        <authorList>
            <person name="Hensen N."/>
            <person name="Bonometti L."/>
            <person name="Westerberg I."/>
            <person name="Brannstrom I.O."/>
            <person name="Guillou S."/>
            <person name="Cros-Aarteil S."/>
            <person name="Calhoun S."/>
            <person name="Haridas S."/>
            <person name="Kuo A."/>
            <person name="Mondo S."/>
            <person name="Pangilinan J."/>
            <person name="Riley R."/>
            <person name="LaButti K."/>
            <person name="Andreopoulos B."/>
            <person name="Lipzen A."/>
            <person name="Chen C."/>
            <person name="Yan M."/>
            <person name="Daum C."/>
            <person name="Ng V."/>
            <person name="Clum A."/>
            <person name="Steindorff A."/>
            <person name="Ohm R.A."/>
            <person name="Martin F."/>
            <person name="Silar P."/>
            <person name="Natvig D.O."/>
            <person name="Lalanne C."/>
            <person name="Gautier V."/>
            <person name="Ament-Velasquez S.L."/>
            <person name="Kruys A."/>
            <person name="Hutchinson M.I."/>
            <person name="Powell A.J."/>
            <person name="Barry K."/>
            <person name="Miller A.N."/>
            <person name="Grigoriev I.V."/>
            <person name="Debuchy R."/>
            <person name="Gladieux P."/>
            <person name="Hiltunen Thoren M."/>
            <person name="Johannesson H."/>
        </authorList>
    </citation>
    <scope>NUCLEOTIDE SEQUENCE</scope>
    <source>
        <strain evidence="3">CBS 626.80</strain>
    </source>
</reference>
<dbReference type="InterPro" id="IPR053083">
    <property type="entry name" value="TF_kinase-domain_protein"/>
</dbReference>
<feature type="region of interest" description="Disordered" evidence="1">
    <location>
        <begin position="527"/>
        <end position="546"/>
    </location>
</feature>
<proteinExistence type="predicted"/>
<evidence type="ECO:0000313" key="3">
    <source>
        <dbReference type="EMBL" id="KAK3955643.1"/>
    </source>
</evidence>
<dbReference type="AlphaFoldDB" id="A0AAN6P4W9"/>
<accession>A0AAN6P4W9</accession>
<dbReference type="EMBL" id="MU859074">
    <property type="protein sequence ID" value="KAK3955643.1"/>
    <property type="molecule type" value="Genomic_DNA"/>
</dbReference>
<keyword evidence="3" id="KW-0808">Transferase</keyword>
<evidence type="ECO:0000313" key="4">
    <source>
        <dbReference type="Proteomes" id="UP001303222"/>
    </source>
</evidence>
<sequence>MSTDSAGSQASQAMLHMLDYISTHDHDLFEWDDHGREESDAWLRPVQDAGLSPKKHKVFHHANKEYLKPPQPFVQIGPELGDSGSTIVYKVTPPEGQGYRRPLALKVIVCKENTRPPGPDSNVRKLALQEVQNMVAVRHPHIVVYVASFEDYCISNRQVRQRRVAGTGARAVFRRVDQQIKRHILGIAMYPPADCNLRTFMLEIASAAVHSPKTAAEEHLMAQYLHTYFGCLAQAVSYLHKSTVRIRHKDIKPENVVIDSYGVPLLTDFGLSKHFETGQHSQGPTAKTLKYADPEAMQETQRDERSDVFSLGCVFLEMVTVLLGKPPSYAEEQLERMAGNAHQVGEFKYTDALDNLQEYIDYLEHMAEAQLDALPSSSPEKPMPSTNFPPSMPKSQSFKARQREKEASLSGVIKVLGHIRRMMDHDYHVRPYARDLYPLFSHLYDIYESPGRCENCEEQMLTGSSRPPTRAPTMPGVANGNGNGRQQIPLQRTRSNSPTLTKSPTAGSGSFAVRRVRANSLYVAKQASHSPTDVVDMAYPHNGHKV</sequence>
<dbReference type="SUPFAM" id="SSF56112">
    <property type="entry name" value="Protein kinase-like (PK-like)"/>
    <property type="match status" value="1"/>
</dbReference>
<dbReference type="PROSITE" id="PS00108">
    <property type="entry name" value="PROTEIN_KINASE_ST"/>
    <property type="match status" value="1"/>
</dbReference>
<dbReference type="GO" id="GO:0005524">
    <property type="term" value="F:ATP binding"/>
    <property type="evidence" value="ECO:0007669"/>
    <property type="project" value="InterPro"/>
</dbReference>
<dbReference type="Pfam" id="PF00069">
    <property type="entry name" value="Pkinase"/>
    <property type="match status" value="1"/>
</dbReference>
<dbReference type="GO" id="GO:0004672">
    <property type="term" value="F:protein kinase activity"/>
    <property type="evidence" value="ECO:0007669"/>
    <property type="project" value="InterPro"/>
</dbReference>
<reference evidence="3" key="2">
    <citation type="submission" date="2023-06" db="EMBL/GenBank/DDBJ databases">
        <authorList>
            <consortium name="Lawrence Berkeley National Laboratory"/>
            <person name="Mondo S.J."/>
            <person name="Hensen N."/>
            <person name="Bonometti L."/>
            <person name="Westerberg I."/>
            <person name="Brannstrom I.O."/>
            <person name="Guillou S."/>
            <person name="Cros-Aarteil S."/>
            <person name="Calhoun S."/>
            <person name="Haridas S."/>
            <person name="Kuo A."/>
            <person name="Pangilinan J."/>
            <person name="Riley R."/>
            <person name="Labutti K."/>
            <person name="Andreopoulos B."/>
            <person name="Lipzen A."/>
            <person name="Chen C."/>
            <person name="Yanf M."/>
            <person name="Daum C."/>
            <person name="Ng V."/>
            <person name="Clum A."/>
            <person name="Steindorff A."/>
            <person name="Ohm R."/>
            <person name="Martin F."/>
            <person name="Silar P."/>
            <person name="Natvig D."/>
            <person name="Lalanne C."/>
            <person name="Gautier V."/>
            <person name="Ament-Velasquez S.L."/>
            <person name="Kruys A."/>
            <person name="Hutchinson M.I."/>
            <person name="Powell A.J."/>
            <person name="Barry K."/>
            <person name="Miller A.N."/>
            <person name="Grigoriev I.V."/>
            <person name="Debuchy R."/>
            <person name="Gladieux P."/>
            <person name="Thoren M.H."/>
            <person name="Johannesson H."/>
        </authorList>
    </citation>
    <scope>NUCLEOTIDE SEQUENCE</scope>
    <source>
        <strain evidence="3">CBS 626.80</strain>
    </source>
</reference>
<dbReference type="PANTHER" id="PTHR44305">
    <property type="entry name" value="SI:DKEY-192D15.2-RELATED"/>
    <property type="match status" value="1"/>
</dbReference>
<comment type="caution">
    <text evidence="3">The sequence shown here is derived from an EMBL/GenBank/DDBJ whole genome shotgun (WGS) entry which is preliminary data.</text>
</comment>
<gene>
    <name evidence="3" type="ORF">QBC32DRAFT_395398</name>
</gene>
<dbReference type="PANTHER" id="PTHR44305:SF24">
    <property type="entry name" value="TYROSINE-PROTEIN KINASE C03B1.5-RELATED"/>
    <property type="match status" value="1"/>
</dbReference>
<protein>
    <submittedName>
        <fullName evidence="3">Kinase-like domain-containing protein</fullName>
    </submittedName>
</protein>
<dbReference type="InterPro" id="IPR000719">
    <property type="entry name" value="Prot_kinase_dom"/>
</dbReference>
<dbReference type="PROSITE" id="PS50011">
    <property type="entry name" value="PROTEIN_KINASE_DOM"/>
    <property type="match status" value="1"/>
</dbReference>
<keyword evidence="3" id="KW-0418">Kinase</keyword>
<dbReference type="Proteomes" id="UP001303222">
    <property type="component" value="Unassembled WGS sequence"/>
</dbReference>
<evidence type="ECO:0000259" key="2">
    <source>
        <dbReference type="PROSITE" id="PS50011"/>
    </source>
</evidence>
<feature type="compositionally biased region" description="Polar residues" evidence="1">
    <location>
        <begin position="375"/>
        <end position="399"/>
    </location>
</feature>
<dbReference type="SMART" id="SM00220">
    <property type="entry name" value="S_TKc"/>
    <property type="match status" value="1"/>
</dbReference>
<feature type="compositionally biased region" description="Polar residues" evidence="1">
    <location>
        <begin position="484"/>
        <end position="508"/>
    </location>
</feature>
<feature type="domain" description="Protein kinase" evidence="2">
    <location>
        <begin position="74"/>
        <end position="440"/>
    </location>
</feature>